<dbReference type="InterPro" id="IPR021109">
    <property type="entry name" value="Peptidase_aspartic_dom_sf"/>
</dbReference>
<name>A0A0S3QZZ1_PHAAN</name>
<accession>A0A0S3QZZ1</accession>
<evidence type="ECO:0000313" key="1">
    <source>
        <dbReference type="EMBL" id="BAT73891.1"/>
    </source>
</evidence>
<dbReference type="OrthoDB" id="1736143at2759"/>
<dbReference type="Proteomes" id="UP000291084">
    <property type="component" value="Chromosome 1"/>
</dbReference>
<dbReference type="PANTHER" id="PTHR33240:SF15">
    <property type="entry name" value="GAG-PRO-LIKE PROTEIN"/>
    <property type="match status" value="1"/>
</dbReference>
<gene>
    <name evidence="1" type="primary">Vigan.01G144900</name>
    <name evidence="1" type="ORF">VIGAN_01144900</name>
</gene>
<feature type="non-terminal residue" evidence="1">
    <location>
        <position position="91"/>
    </location>
</feature>
<dbReference type="AlphaFoldDB" id="A0A0S3QZZ1"/>
<sequence>MGEIELPVQIGPCVFQITFQVMDILPAYSCLLGRPWIHSAGVVPSTLHQKLKYIMGDKLIIVSGEEDLLVNGPSSTRYIEAAEEALETAFQ</sequence>
<reference evidence="1 2" key="1">
    <citation type="journal article" date="2015" name="Sci. Rep.">
        <title>The power of single molecule real-time sequencing technology in the de novo assembly of a eukaryotic genome.</title>
        <authorList>
            <person name="Sakai H."/>
            <person name="Naito K."/>
            <person name="Ogiso-Tanaka E."/>
            <person name="Takahashi Y."/>
            <person name="Iseki K."/>
            <person name="Muto C."/>
            <person name="Satou K."/>
            <person name="Teruya K."/>
            <person name="Shiroma A."/>
            <person name="Shimoji M."/>
            <person name="Hirano T."/>
            <person name="Itoh T."/>
            <person name="Kaga A."/>
            <person name="Tomooka N."/>
        </authorList>
    </citation>
    <scope>NUCLEOTIDE SEQUENCE [LARGE SCALE GENOMIC DNA]</scope>
    <source>
        <strain evidence="2">cv. Shumari</strain>
    </source>
</reference>
<dbReference type="PANTHER" id="PTHR33240">
    <property type="entry name" value="OS08G0508500 PROTEIN"/>
    <property type="match status" value="1"/>
</dbReference>
<dbReference type="Gene3D" id="2.40.70.10">
    <property type="entry name" value="Acid Proteases"/>
    <property type="match status" value="1"/>
</dbReference>
<organism evidence="1 2">
    <name type="scientific">Vigna angularis var. angularis</name>
    <dbReference type="NCBI Taxonomy" id="157739"/>
    <lineage>
        <taxon>Eukaryota</taxon>
        <taxon>Viridiplantae</taxon>
        <taxon>Streptophyta</taxon>
        <taxon>Embryophyta</taxon>
        <taxon>Tracheophyta</taxon>
        <taxon>Spermatophyta</taxon>
        <taxon>Magnoliopsida</taxon>
        <taxon>eudicotyledons</taxon>
        <taxon>Gunneridae</taxon>
        <taxon>Pentapetalae</taxon>
        <taxon>rosids</taxon>
        <taxon>fabids</taxon>
        <taxon>Fabales</taxon>
        <taxon>Fabaceae</taxon>
        <taxon>Papilionoideae</taxon>
        <taxon>50 kb inversion clade</taxon>
        <taxon>NPAAA clade</taxon>
        <taxon>indigoferoid/millettioid clade</taxon>
        <taxon>Phaseoleae</taxon>
        <taxon>Vigna</taxon>
    </lineage>
</organism>
<evidence type="ECO:0000313" key="2">
    <source>
        <dbReference type="Proteomes" id="UP000291084"/>
    </source>
</evidence>
<keyword evidence="2" id="KW-1185">Reference proteome</keyword>
<protein>
    <submittedName>
        <fullName evidence="1">Uncharacterized protein</fullName>
    </submittedName>
</protein>
<proteinExistence type="predicted"/>
<dbReference type="EMBL" id="AP015034">
    <property type="protein sequence ID" value="BAT73891.1"/>
    <property type="molecule type" value="Genomic_DNA"/>
</dbReference>